<keyword evidence="1" id="KW-0472">Membrane</keyword>
<reference evidence="2 3" key="1">
    <citation type="submission" date="2024-09" db="EMBL/GenBank/DDBJ databases">
        <title>Elucidation of the Bokeelamides from Bacteria Associated with Moon Snail Egg Collars.</title>
        <authorList>
            <person name="Campbell R."/>
            <person name="Piedl K."/>
            <person name="Mevers E."/>
        </authorList>
    </citation>
    <scope>NUCLEOTIDE SEQUENCE [LARGE SCALE GENOMIC DNA]</scope>
    <source>
        <strain evidence="2 3">EM133</strain>
    </source>
</reference>
<comment type="caution">
    <text evidence="2">The sequence shown here is derived from an EMBL/GenBank/DDBJ whole genome shotgun (WGS) entry which is preliminary data.</text>
</comment>
<dbReference type="InterPro" id="IPR045584">
    <property type="entry name" value="Pilin-like"/>
</dbReference>
<keyword evidence="1" id="KW-1133">Transmembrane helix</keyword>
<evidence type="ECO:0000313" key="3">
    <source>
        <dbReference type="Proteomes" id="UP001609932"/>
    </source>
</evidence>
<dbReference type="EMBL" id="JBHEGD010000001">
    <property type="protein sequence ID" value="MFH6598815.1"/>
    <property type="molecule type" value="Genomic_DNA"/>
</dbReference>
<dbReference type="SUPFAM" id="SSF54523">
    <property type="entry name" value="Pili subunits"/>
    <property type="match status" value="1"/>
</dbReference>
<dbReference type="Pfam" id="PF16732">
    <property type="entry name" value="ComP_DUS"/>
    <property type="match status" value="1"/>
</dbReference>
<dbReference type="Gene3D" id="3.30.700.10">
    <property type="entry name" value="Glycoprotein, Type 4 Pilin"/>
    <property type="match status" value="1"/>
</dbReference>
<evidence type="ECO:0000313" key="2">
    <source>
        <dbReference type="EMBL" id="MFH6598815.1"/>
    </source>
</evidence>
<dbReference type="InterPro" id="IPR012902">
    <property type="entry name" value="N_methyl_site"/>
</dbReference>
<dbReference type="InterPro" id="IPR031982">
    <property type="entry name" value="PilE-like"/>
</dbReference>
<dbReference type="Pfam" id="PF07963">
    <property type="entry name" value="N_methyl"/>
    <property type="match status" value="1"/>
</dbReference>
<accession>A0ABW7MBH8</accession>
<organism evidence="2 3">
    <name type="scientific">Ectopseudomonas khazarica</name>
    <dbReference type="NCBI Taxonomy" id="2502979"/>
    <lineage>
        <taxon>Bacteria</taxon>
        <taxon>Pseudomonadati</taxon>
        <taxon>Pseudomonadota</taxon>
        <taxon>Gammaproteobacteria</taxon>
        <taxon>Pseudomonadales</taxon>
        <taxon>Pseudomonadaceae</taxon>
        <taxon>Ectopseudomonas</taxon>
    </lineage>
</organism>
<dbReference type="Proteomes" id="UP001609932">
    <property type="component" value="Unassembled WGS sequence"/>
</dbReference>
<dbReference type="PROSITE" id="PS00409">
    <property type="entry name" value="PROKAR_NTER_METHYL"/>
    <property type="match status" value="1"/>
</dbReference>
<dbReference type="PANTHER" id="PTHR30093:SF47">
    <property type="entry name" value="TYPE IV PILUS NON-CORE MINOR PILIN PILE"/>
    <property type="match status" value="1"/>
</dbReference>
<dbReference type="NCBIfam" id="TIGR02532">
    <property type="entry name" value="IV_pilin_GFxxxE"/>
    <property type="match status" value="1"/>
</dbReference>
<keyword evidence="1" id="KW-0812">Transmembrane</keyword>
<protein>
    <submittedName>
        <fullName evidence="2">Type IV pilin protein</fullName>
    </submittedName>
</protein>
<sequence>MKSAQKGFTLIEVMIVTAIVAILATIAYPSYTEYVQRANRSEGQAFLADASARQERYFAQNNVYITSSSDLSKLGLGGVTSETGKYTLSVASVNGDGGYTLTATNQFNDTKCGNLRLNALGQKDRTGSGKSVDDCWK</sequence>
<name>A0ABW7MBH8_9GAMM</name>
<gene>
    <name evidence="2" type="ORF">ACEVAQ_08850</name>
</gene>
<evidence type="ECO:0000256" key="1">
    <source>
        <dbReference type="SAM" id="Phobius"/>
    </source>
</evidence>
<proteinExistence type="predicted"/>
<dbReference type="PANTHER" id="PTHR30093">
    <property type="entry name" value="GENERAL SECRETION PATHWAY PROTEIN G"/>
    <property type="match status" value="1"/>
</dbReference>
<feature type="transmembrane region" description="Helical" evidence="1">
    <location>
        <begin position="7"/>
        <end position="31"/>
    </location>
</feature>
<keyword evidence="3" id="KW-1185">Reference proteome</keyword>
<dbReference type="RefSeq" id="WP_395272683.1">
    <property type="nucleotide sequence ID" value="NZ_JBHEGD010000001.1"/>
</dbReference>